<keyword evidence="1" id="KW-1133">Transmembrane helix</keyword>
<sequence>MNKTIIIILIIGIIYRLSLISNGSFLFNMDNARDMVDVREMVVLHKFRLTGPTSAIEGFFNGPGWYYLLAIPFLLSGGGSLWTDYYGNRAVGGWRLFLT</sequence>
<gene>
    <name evidence="2" type="ORF">A3H40_04315</name>
</gene>
<reference evidence="2 3" key="1">
    <citation type="journal article" date="2016" name="Nat. Commun.">
        <title>Thousands of microbial genomes shed light on interconnected biogeochemical processes in an aquifer system.</title>
        <authorList>
            <person name="Anantharaman K."/>
            <person name="Brown C.T."/>
            <person name="Hug L.A."/>
            <person name="Sharon I."/>
            <person name="Castelle C.J."/>
            <person name="Probst A.J."/>
            <person name="Thomas B.C."/>
            <person name="Singh A."/>
            <person name="Wilkins M.J."/>
            <person name="Karaoz U."/>
            <person name="Brodie E.L."/>
            <person name="Williams K.H."/>
            <person name="Hubbard S.S."/>
            <person name="Banfield J.F."/>
        </authorList>
    </citation>
    <scope>NUCLEOTIDE SEQUENCE [LARGE SCALE GENOMIC DNA]</scope>
</reference>
<feature type="transmembrane region" description="Helical" evidence="1">
    <location>
        <begin position="7"/>
        <end position="27"/>
    </location>
</feature>
<evidence type="ECO:0000313" key="3">
    <source>
        <dbReference type="Proteomes" id="UP000177057"/>
    </source>
</evidence>
<dbReference type="AlphaFoldDB" id="A0A1F5N462"/>
<dbReference type="Proteomes" id="UP000177057">
    <property type="component" value="Unassembled WGS sequence"/>
</dbReference>
<organism evidence="2 3">
    <name type="scientific">Candidatus Daviesbacteria bacterium RIFCSPLOWO2_02_FULL_38_15</name>
    <dbReference type="NCBI Taxonomy" id="1797794"/>
    <lineage>
        <taxon>Bacteria</taxon>
        <taxon>Candidatus Daviesiibacteriota</taxon>
    </lineage>
</organism>
<evidence type="ECO:0008006" key="4">
    <source>
        <dbReference type="Google" id="ProtNLM"/>
    </source>
</evidence>
<feature type="transmembrane region" description="Helical" evidence="1">
    <location>
        <begin position="65"/>
        <end position="86"/>
    </location>
</feature>
<name>A0A1F5N462_9BACT</name>
<keyword evidence="1" id="KW-0472">Membrane</keyword>
<dbReference type="EMBL" id="MFDV01000008">
    <property type="protein sequence ID" value="OGE72441.1"/>
    <property type="molecule type" value="Genomic_DNA"/>
</dbReference>
<evidence type="ECO:0000256" key="1">
    <source>
        <dbReference type="SAM" id="Phobius"/>
    </source>
</evidence>
<accession>A0A1F5N462</accession>
<dbReference type="STRING" id="1797794.A3H40_04315"/>
<proteinExistence type="predicted"/>
<keyword evidence="1" id="KW-0812">Transmembrane</keyword>
<protein>
    <recommendedName>
        <fullName evidence="4">Glycosyltransferase RgtA/B/C/D-like domain-containing protein</fullName>
    </recommendedName>
</protein>
<evidence type="ECO:0000313" key="2">
    <source>
        <dbReference type="EMBL" id="OGE72441.1"/>
    </source>
</evidence>
<comment type="caution">
    <text evidence="2">The sequence shown here is derived from an EMBL/GenBank/DDBJ whole genome shotgun (WGS) entry which is preliminary data.</text>
</comment>